<dbReference type="Pfam" id="PF00582">
    <property type="entry name" value="Usp"/>
    <property type="match status" value="1"/>
</dbReference>
<dbReference type="InterPro" id="IPR006016">
    <property type="entry name" value="UspA"/>
</dbReference>
<name>A0A660E2K5_9LACO</name>
<evidence type="ECO:0000256" key="1">
    <source>
        <dbReference type="ARBA" id="ARBA00008791"/>
    </source>
</evidence>
<dbReference type="Proteomes" id="UP000289996">
    <property type="component" value="Unassembled WGS sequence"/>
</dbReference>
<comment type="similarity">
    <text evidence="1">Belongs to the universal stress protein A family.</text>
</comment>
<proteinExistence type="inferred from homology"/>
<dbReference type="SUPFAM" id="SSF52402">
    <property type="entry name" value="Adenine nucleotide alpha hydrolases-like"/>
    <property type="match status" value="1"/>
</dbReference>
<dbReference type="InterPro" id="IPR006015">
    <property type="entry name" value="Universal_stress_UspA"/>
</dbReference>
<dbReference type="OrthoDB" id="2321605at2"/>
<dbReference type="PRINTS" id="PR01438">
    <property type="entry name" value="UNVRSLSTRESS"/>
</dbReference>
<evidence type="ECO:0000313" key="3">
    <source>
        <dbReference type="EMBL" id="VDG28865.1"/>
    </source>
</evidence>
<evidence type="ECO:0000259" key="2">
    <source>
        <dbReference type="Pfam" id="PF00582"/>
    </source>
</evidence>
<keyword evidence="4" id="KW-1185">Reference proteome</keyword>
<dbReference type="PANTHER" id="PTHR46268:SF6">
    <property type="entry name" value="UNIVERSAL STRESS PROTEIN UP12"/>
    <property type="match status" value="1"/>
</dbReference>
<gene>
    <name evidence="3" type="ORF">MUDAN_MDHGFNIF_03268</name>
</gene>
<organism evidence="3 4">
    <name type="scientific">Lactiplantibacillus mudanjiangensis</name>
    <dbReference type="NCBI Taxonomy" id="1296538"/>
    <lineage>
        <taxon>Bacteria</taxon>
        <taxon>Bacillati</taxon>
        <taxon>Bacillota</taxon>
        <taxon>Bacilli</taxon>
        <taxon>Lactobacillales</taxon>
        <taxon>Lactobacillaceae</taxon>
        <taxon>Lactiplantibacillus</taxon>
    </lineage>
</organism>
<dbReference type="AlphaFoldDB" id="A0A660E2K5"/>
<dbReference type="CDD" id="cd00293">
    <property type="entry name" value="USP-like"/>
    <property type="match status" value="1"/>
</dbReference>
<reference evidence="3 4" key="1">
    <citation type="submission" date="2018-11" db="EMBL/GenBank/DDBJ databases">
        <authorList>
            <person name="Wuyts S."/>
        </authorList>
    </citation>
    <scope>NUCLEOTIDE SEQUENCE [LARGE SCALE GENOMIC DNA]</scope>
    <source>
        <strain evidence="3">Lactobacillus mudanjiangensis AMBF249</strain>
    </source>
</reference>
<accession>A0A660E2K5</accession>
<feature type="domain" description="UspA" evidence="2">
    <location>
        <begin position="4"/>
        <end position="150"/>
    </location>
</feature>
<dbReference type="RefSeq" id="WP_130846833.1">
    <property type="nucleotide sequence ID" value="NZ_UYIE01000024.1"/>
</dbReference>
<evidence type="ECO:0000313" key="4">
    <source>
        <dbReference type="Proteomes" id="UP000289996"/>
    </source>
</evidence>
<dbReference type="InterPro" id="IPR014729">
    <property type="entry name" value="Rossmann-like_a/b/a_fold"/>
</dbReference>
<dbReference type="PANTHER" id="PTHR46268">
    <property type="entry name" value="STRESS RESPONSE PROTEIN NHAX"/>
    <property type="match status" value="1"/>
</dbReference>
<protein>
    <submittedName>
        <fullName evidence="3">Universal stress protein [Lactobacillus sp.]</fullName>
    </submittedName>
</protein>
<dbReference type="EMBL" id="UYIG01000125">
    <property type="protein sequence ID" value="VDG28865.1"/>
    <property type="molecule type" value="Genomic_DNA"/>
</dbReference>
<dbReference type="Gene3D" id="3.40.50.620">
    <property type="entry name" value="HUPs"/>
    <property type="match status" value="1"/>
</dbReference>
<sequence length="168" mass="18038">MTNYQQILVGIDTSPQSQLALDKAIAIARQNQAALDIVTVINTEKFIGITQGPMGFGAATPQLLQELTNKLKANLARARKQAVAAGVELVQVHLHTGNSKLLLAAELPALYGTDLIIVGATGLNAVSQFLIGSNATYIMRKASCDTLIVRTDLQHQLVTPPKRSQRKI</sequence>